<organism evidence="2 3">
    <name type="scientific">Candidatus Ornithomonoglobus intestinigallinarum</name>
    <dbReference type="NCBI Taxonomy" id="2840894"/>
    <lineage>
        <taxon>Bacteria</taxon>
        <taxon>Bacillati</taxon>
        <taxon>Bacillota</taxon>
        <taxon>Clostridia</taxon>
        <taxon>Candidatus Ornithomonoglobus</taxon>
    </lineage>
</organism>
<dbReference type="EMBL" id="DVLU01000060">
    <property type="protein sequence ID" value="HIT85446.1"/>
    <property type="molecule type" value="Genomic_DNA"/>
</dbReference>
<dbReference type="InterPro" id="IPR042215">
    <property type="entry name" value="CarD-like_C"/>
</dbReference>
<dbReference type="SMART" id="SM01058">
    <property type="entry name" value="CarD_TRCF"/>
    <property type="match status" value="1"/>
</dbReference>
<feature type="domain" description="CarD-like/TRCF RNAP-interacting" evidence="1">
    <location>
        <begin position="1"/>
        <end position="111"/>
    </location>
</feature>
<dbReference type="SUPFAM" id="SSF141259">
    <property type="entry name" value="CarD-like"/>
    <property type="match status" value="1"/>
</dbReference>
<dbReference type="InterPro" id="IPR036101">
    <property type="entry name" value="CarD-like/TRCF_RID_sf"/>
</dbReference>
<dbReference type="GO" id="GO:0009303">
    <property type="term" value="P:rRNA transcription"/>
    <property type="evidence" value="ECO:0007669"/>
    <property type="project" value="TreeGrafter"/>
</dbReference>
<sequence length="161" mass="17972">MYSVGDKVVHPMHGAGTVEEIRQIEIAGKKRKYYSISFAGGSMTANVPIDNSDSIGLRDVIGKDEARHVIETFISIPISDDINWNKRQRENLIKIKSGDIYQVVSVLKDLMYRDRIKGLSTNERKTLSSAKQIVLSELVLSAFASESDIENIMNDTIDALI</sequence>
<gene>
    <name evidence="2" type="ORF">IAA60_06020</name>
</gene>
<dbReference type="Gene3D" id="2.40.10.170">
    <property type="match status" value="1"/>
</dbReference>
<dbReference type="Proteomes" id="UP000824165">
    <property type="component" value="Unassembled WGS sequence"/>
</dbReference>
<dbReference type="PANTHER" id="PTHR38447:SF1">
    <property type="entry name" value="RNA POLYMERASE-BINDING TRANSCRIPTION FACTOR CARD"/>
    <property type="match status" value="1"/>
</dbReference>
<dbReference type="Gene3D" id="1.20.58.1290">
    <property type="entry name" value="CarD-like, C-terminal domain"/>
    <property type="match status" value="1"/>
</dbReference>
<dbReference type="AlphaFoldDB" id="A0A9D1H412"/>
<evidence type="ECO:0000313" key="2">
    <source>
        <dbReference type="EMBL" id="HIT85446.1"/>
    </source>
</evidence>
<name>A0A9D1H412_9FIRM</name>
<reference evidence="2" key="2">
    <citation type="journal article" date="2021" name="PeerJ">
        <title>Extensive microbial diversity within the chicken gut microbiome revealed by metagenomics and culture.</title>
        <authorList>
            <person name="Gilroy R."/>
            <person name="Ravi A."/>
            <person name="Getino M."/>
            <person name="Pursley I."/>
            <person name="Horton D.L."/>
            <person name="Alikhan N.F."/>
            <person name="Baker D."/>
            <person name="Gharbi K."/>
            <person name="Hall N."/>
            <person name="Watson M."/>
            <person name="Adriaenssens E.M."/>
            <person name="Foster-Nyarko E."/>
            <person name="Jarju S."/>
            <person name="Secka A."/>
            <person name="Antonio M."/>
            <person name="Oren A."/>
            <person name="Chaudhuri R.R."/>
            <person name="La Ragione R."/>
            <person name="Hildebrand F."/>
            <person name="Pallen M.J."/>
        </authorList>
    </citation>
    <scope>NUCLEOTIDE SEQUENCE</scope>
    <source>
        <strain evidence="2">CHK181-108</strain>
    </source>
</reference>
<evidence type="ECO:0000313" key="3">
    <source>
        <dbReference type="Proteomes" id="UP000824165"/>
    </source>
</evidence>
<evidence type="ECO:0000259" key="1">
    <source>
        <dbReference type="SMART" id="SM01058"/>
    </source>
</evidence>
<protein>
    <submittedName>
        <fullName evidence="2">CarD family transcriptional regulator</fullName>
    </submittedName>
</protein>
<comment type="caution">
    <text evidence="2">The sequence shown here is derived from an EMBL/GenBank/DDBJ whole genome shotgun (WGS) entry which is preliminary data.</text>
</comment>
<dbReference type="InterPro" id="IPR003711">
    <property type="entry name" value="CarD-like/TRCF_RID"/>
</dbReference>
<dbReference type="InterPro" id="IPR048792">
    <property type="entry name" value="CarD_C"/>
</dbReference>
<accession>A0A9D1H412</accession>
<dbReference type="Pfam" id="PF21095">
    <property type="entry name" value="CarD_C"/>
    <property type="match status" value="1"/>
</dbReference>
<reference evidence="2" key="1">
    <citation type="submission" date="2020-10" db="EMBL/GenBank/DDBJ databases">
        <authorList>
            <person name="Gilroy R."/>
        </authorList>
    </citation>
    <scope>NUCLEOTIDE SEQUENCE</scope>
    <source>
        <strain evidence="2">CHK181-108</strain>
    </source>
</reference>
<dbReference type="InterPro" id="IPR052531">
    <property type="entry name" value="CarD-like_regulator"/>
</dbReference>
<dbReference type="PANTHER" id="PTHR38447">
    <property type="entry name" value="TRANSCRIPTION FACTOR YDEB-RELATED"/>
    <property type="match status" value="1"/>
</dbReference>
<dbReference type="Pfam" id="PF02559">
    <property type="entry name" value="CarD_TRCF_RID"/>
    <property type="match status" value="1"/>
</dbReference>
<proteinExistence type="predicted"/>